<dbReference type="InterPro" id="IPR044946">
    <property type="entry name" value="Restrct_endonuc_typeI_TRD_sf"/>
</dbReference>
<dbReference type="InterPro" id="IPR000055">
    <property type="entry name" value="Restrct_endonuc_typeI_TRD"/>
</dbReference>
<keyword evidence="3" id="KW-0238">DNA-binding</keyword>
<dbReference type="RefSeq" id="WP_135657427.1">
    <property type="nucleotide sequence ID" value="NZ_SRMQ01000002.1"/>
</dbReference>
<proteinExistence type="inferred from homology"/>
<dbReference type="PANTHER" id="PTHR30408">
    <property type="entry name" value="TYPE-1 RESTRICTION ENZYME ECOKI SPECIFICITY PROTEIN"/>
    <property type="match status" value="1"/>
</dbReference>
<dbReference type="InterPro" id="IPR052021">
    <property type="entry name" value="Type-I_RS_S_subunit"/>
</dbReference>
<dbReference type="Pfam" id="PF01420">
    <property type="entry name" value="Methylase_S"/>
    <property type="match status" value="1"/>
</dbReference>
<dbReference type="PANTHER" id="PTHR30408:SF13">
    <property type="entry name" value="TYPE I RESTRICTION ENZYME HINDI SPECIFICITY SUBUNIT"/>
    <property type="match status" value="1"/>
</dbReference>
<keyword evidence="2" id="KW-0680">Restriction system</keyword>
<organism evidence="5 6">
    <name type="scientific">Caproiciproducens galactitolivorans</name>
    <dbReference type="NCBI Taxonomy" id="642589"/>
    <lineage>
        <taxon>Bacteria</taxon>
        <taxon>Bacillati</taxon>
        <taxon>Bacillota</taxon>
        <taxon>Clostridia</taxon>
        <taxon>Eubacteriales</taxon>
        <taxon>Acutalibacteraceae</taxon>
        <taxon>Caproiciproducens</taxon>
    </lineage>
</organism>
<evidence type="ECO:0000256" key="2">
    <source>
        <dbReference type="ARBA" id="ARBA00022747"/>
    </source>
</evidence>
<dbReference type="CDD" id="cd17257">
    <property type="entry name" value="RMtype1_S_EcoBI-TRD1-CR1_like"/>
    <property type="match status" value="1"/>
</dbReference>
<comment type="caution">
    <text evidence="5">The sequence shown here is derived from an EMBL/GenBank/DDBJ whole genome shotgun (WGS) entry which is preliminary data.</text>
</comment>
<evidence type="ECO:0000259" key="4">
    <source>
        <dbReference type="Pfam" id="PF01420"/>
    </source>
</evidence>
<accession>A0A4Z0YB48</accession>
<evidence type="ECO:0000313" key="6">
    <source>
        <dbReference type="Proteomes" id="UP000297714"/>
    </source>
</evidence>
<feature type="domain" description="Type I restriction modification DNA specificity" evidence="4">
    <location>
        <begin position="20"/>
        <end position="179"/>
    </location>
</feature>
<comment type="similarity">
    <text evidence="1">Belongs to the type-I restriction system S methylase family.</text>
</comment>
<evidence type="ECO:0000256" key="1">
    <source>
        <dbReference type="ARBA" id="ARBA00010923"/>
    </source>
</evidence>
<gene>
    <name evidence="5" type="ORF">CAGA_05160</name>
</gene>
<dbReference type="GO" id="GO:0009307">
    <property type="term" value="P:DNA restriction-modification system"/>
    <property type="evidence" value="ECO:0007669"/>
    <property type="project" value="UniProtKB-KW"/>
</dbReference>
<dbReference type="Proteomes" id="UP000297714">
    <property type="component" value="Unassembled WGS sequence"/>
</dbReference>
<dbReference type="Gene3D" id="3.90.220.20">
    <property type="entry name" value="DNA methylase specificity domains"/>
    <property type="match status" value="1"/>
</dbReference>
<sequence>MQALYKAWFVDFEPFGGVRPSSWNDTNIYAIANIIYGAPFASKLFNTDGLGKPIIRIRDLKEQAFVTFTTEEHPKGHLIQPGDIVVGMDGEFRPYIWGNEPAWLNQRVCIFESNRPQGKAFVLYTIKPLLNKIEQTQVATTVIHIGKKDFDAFEIILPDEATLDSFDSITAPMIEQIVNNRLQNKRLAVLRDTLLPKLMSGELDVSDIDL</sequence>
<evidence type="ECO:0000313" key="5">
    <source>
        <dbReference type="EMBL" id="TGJ77148.1"/>
    </source>
</evidence>
<evidence type="ECO:0000256" key="3">
    <source>
        <dbReference type="ARBA" id="ARBA00023125"/>
    </source>
</evidence>
<dbReference type="OrthoDB" id="9811611at2"/>
<dbReference type="EMBL" id="SRMQ01000002">
    <property type="protein sequence ID" value="TGJ77148.1"/>
    <property type="molecule type" value="Genomic_DNA"/>
</dbReference>
<dbReference type="AlphaFoldDB" id="A0A4Z0YB48"/>
<dbReference type="GO" id="GO:0003677">
    <property type="term" value="F:DNA binding"/>
    <property type="evidence" value="ECO:0007669"/>
    <property type="project" value="UniProtKB-KW"/>
</dbReference>
<protein>
    <submittedName>
        <fullName evidence="5">Type I restriction modification DNA specificity domain protein</fullName>
    </submittedName>
</protein>
<reference evidence="5 6" key="1">
    <citation type="submission" date="2019-04" db="EMBL/GenBank/DDBJ databases">
        <authorList>
            <person name="Poehlein A."/>
            <person name="Bengelsdorf F.R."/>
            <person name="Duerre P."/>
            <person name="Daniel R."/>
        </authorList>
    </citation>
    <scope>NUCLEOTIDE SEQUENCE [LARGE SCALE GENOMIC DNA]</scope>
    <source>
        <strain evidence="5 6">BS-1</strain>
    </source>
</reference>
<keyword evidence="6" id="KW-1185">Reference proteome</keyword>
<name>A0A4Z0YB48_9FIRM</name>
<dbReference type="SUPFAM" id="SSF116734">
    <property type="entry name" value="DNA methylase specificity domain"/>
    <property type="match status" value="1"/>
</dbReference>